<dbReference type="Pfam" id="PF00172">
    <property type="entry name" value="Zn_clus"/>
    <property type="match status" value="1"/>
</dbReference>
<feature type="region of interest" description="Disordered" evidence="5">
    <location>
        <begin position="96"/>
        <end position="121"/>
    </location>
</feature>
<dbReference type="STRING" id="708197.A0A166PUI4"/>
<dbReference type="EMBL" id="LFIV01000151">
    <property type="protein sequence ID" value="KZL67179.1"/>
    <property type="molecule type" value="Genomic_DNA"/>
</dbReference>
<dbReference type="InterPro" id="IPR007219">
    <property type="entry name" value="XnlR_reg_dom"/>
</dbReference>
<dbReference type="InterPro" id="IPR036864">
    <property type="entry name" value="Zn2-C6_fun-type_DNA-bd_sf"/>
</dbReference>
<protein>
    <submittedName>
        <fullName evidence="7">Fungal specific transcription factor</fullName>
    </submittedName>
</protein>
<dbReference type="InterPro" id="IPR051127">
    <property type="entry name" value="Fungal_SecMet_Regulators"/>
</dbReference>
<evidence type="ECO:0000256" key="4">
    <source>
        <dbReference type="ARBA" id="ARBA00023242"/>
    </source>
</evidence>
<proteinExistence type="predicted"/>
<dbReference type="PANTHER" id="PTHR47424">
    <property type="entry name" value="REGULATORY PROTEIN GAL4"/>
    <property type="match status" value="1"/>
</dbReference>
<dbReference type="CDD" id="cd00067">
    <property type="entry name" value="GAL4"/>
    <property type="match status" value="1"/>
</dbReference>
<dbReference type="GO" id="GO:0000435">
    <property type="term" value="P:positive regulation of transcription from RNA polymerase II promoter by galactose"/>
    <property type="evidence" value="ECO:0007669"/>
    <property type="project" value="TreeGrafter"/>
</dbReference>
<keyword evidence="8" id="KW-1185">Reference proteome</keyword>
<evidence type="ECO:0000313" key="7">
    <source>
        <dbReference type="EMBL" id="KZL67179.1"/>
    </source>
</evidence>
<dbReference type="GO" id="GO:0006351">
    <property type="term" value="P:DNA-templated transcription"/>
    <property type="evidence" value="ECO:0007669"/>
    <property type="project" value="InterPro"/>
</dbReference>
<comment type="caution">
    <text evidence="7">The sequence shown here is derived from an EMBL/GenBank/DDBJ whole genome shotgun (WGS) entry which is preliminary data.</text>
</comment>
<reference evidence="7 8" key="1">
    <citation type="submission" date="2015-06" db="EMBL/GenBank/DDBJ databases">
        <title>Survival trade-offs in plant roots during colonization by closely related pathogenic and mutualistic fungi.</title>
        <authorList>
            <person name="Hacquard S."/>
            <person name="Kracher B."/>
            <person name="Hiruma K."/>
            <person name="Weinman A."/>
            <person name="Muench P."/>
            <person name="Garrido Oter R."/>
            <person name="Ver Loren van Themaat E."/>
            <person name="Dallerey J.-F."/>
            <person name="Damm U."/>
            <person name="Henrissat B."/>
            <person name="Lespinet O."/>
            <person name="Thon M."/>
            <person name="Kemen E."/>
            <person name="McHardy A.C."/>
            <person name="Schulze-Lefert P."/>
            <person name="O'Connell R.J."/>
        </authorList>
    </citation>
    <scope>NUCLEOTIDE SEQUENCE [LARGE SCALE GENOMIC DNA]</scope>
    <source>
        <strain evidence="7 8">0861</strain>
    </source>
</reference>
<evidence type="ECO:0000259" key="6">
    <source>
        <dbReference type="PROSITE" id="PS50048"/>
    </source>
</evidence>
<evidence type="ECO:0000256" key="3">
    <source>
        <dbReference type="ARBA" id="ARBA00023163"/>
    </source>
</evidence>
<dbReference type="InterPro" id="IPR001138">
    <property type="entry name" value="Zn2Cys6_DnaBD"/>
</dbReference>
<dbReference type="PROSITE" id="PS00463">
    <property type="entry name" value="ZN2_CY6_FUNGAL_1"/>
    <property type="match status" value="1"/>
</dbReference>
<gene>
    <name evidence="7" type="ORF">CT0861_04867</name>
</gene>
<dbReference type="Proteomes" id="UP000076552">
    <property type="component" value="Unassembled WGS sequence"/>
</dbReference>
<dbReference type="GO" id="GO:0008270">
    <property type="term" value="F:zinc ion binding"/>
    <property type="evidence" value="ECO:0007669"/>
    <property type="project" value="InterPro"/>
</dbReference>
<dbReference type="SUPFAM" id="SSF57701">
    <property type="entry name" value="Zn2/Cys6 DNA-binding domain"/>
    <property type="match status" value="1"/>
</dbReference>
<feature type="region of interest" description="Disordered" evidence="5">
    <location>
        <begin position="159"/>
        <end position="198"/>
    </location>
</feature>
<evidence type="ECO:0000313" key="8">
    <source>
        <dbReference type="Proteomes" id="UP000076552"/>
    </source>
</evidence>
<dbReference type="PROSITE" id="PS50048">
    <property type="entry name" value="ZN2_CY6_FUNGAL_2"/>
    <property type="match status" value="1"/>
</dbReference>
<dbReference type="SMART" id="SM00066">
    <property type="entry name" value="GAL4"/>
    <property type="match status" value="1"/>
</dbReference>
<name>A0A166PUI4_9PEZI</name>
<dbReference type="Pfam" id="PF04082">
    <property type="entry name" value="Fungal_trans"/>
    <property type="match status" value="1"/>
</dbReference>
<evidence type="ECO:0000256" key="2">
    <source>
        <dbReference type="ARBA" id="ARBA00023015"/>
    </source>
</evidence>
<feature type="domain" description="Zn(2)-C6 fungal-type" evidence="6">
    <location>
        <begin position="62"/>
        <end position="94"/>
    </location>
</feature>
<keyword evidence="1" id="KW-0479">Metal-binding</keyword>
<feature type="compositionally biased region" description="Polar residues" evidence="5">
    <location>
        <begin position="162"/>
        <end position="174"/>
    </location>
</feature>
<dbReference type="SMART" id="SM00906">
    <property type="entry name" value="Fungal_trans"/>
    <property type="match status" value="1"/>
</dbReference>
<dbReference type="GO" id="GO:0005634">
    <property type="term" value="C:nucleus"/>
    <property type="evidence" value="ECO:0007669"/>
    <property type="project" value="TreeGrafter"/>
</dbReference>
<evidence type="ECO:0000256" key="1">
    <source>
        <dbReference type="ARBA" id="ARBA00022723"/>
    </source>
</evidence>
<evidence type="ECO:0000256" key="5">
    <source>
        <dbReference type="SAM" id="MobiDB-lite"/>
    </source>
</evidence>
<dbReference type="GO" id="GO:0000981">
    <property type="term" value="F:DNA-binding transcription factor activity, RNA polymerase II-specific"/>
    <property type="evidence" value="ECO:0007669"/>
    <property type="project" value="InterPro"/>
</dbReference>
<dbReference type="CDD" id="cd12148">
    <property type="entry name" value="fungal_TF_MHR"/>
    <property type="match status" value="1"/>
</dbReference>
<keyword evidence="2" id="KW-0805">Transcription regulation</keyword>
<feature type="compositionally biased region" description="Basic and acidic residues" evidence="5">
    <location>
        <begin position="175"/>
        <end position="189"/>
    </location>
</feature>
<feature type="region of interest" description="Disordered" evidence="5">
    <location>
        <begin position="1"/>
        <end position="54"/>
    </location>
</feature>
<accession>A0A166PUI4</accession>
<sequence length="779" mass="86334">LLTLVGFASDDSTTMTREDEEFDVSANEEAHSPSATSLTRRRSLAGSNHGPRSKRAKYAAAACSECKKRKLKCVRSENEEECERCISGGVQCVFGPVPSQDGNTGAREGARSRRKSRQNRSELITLDSQPSADLRNELVMLREQVSSLANTVGKLVSDKSRQLTSVSPGSQHPSSLHDKPSAQADKEPKQPQFVGPTRSAFSLKVAETSLTKMGISAQDPVTAAASESLAPTRYPTPEQSEPSRWALGTDVLLTISLEEFIRLLEVFEEEVEIVYPFIDTRELIANAIAIRAYVEDNSDLTAPASVISTDVKIKDVILAKIAIAISMVVESHGKNHTSNRLVEPVKQLIYQLSIDAEVDLKVIQIMAMISIYYFFSDEELLAWRNIGIAARAALEMGLHQNLSLTDNFPDPEIRSLAVRVFWCVYVLDRRWSFGTSLSFALFDRDIDPNLPEPSEDFQYLRCLIGYGRLCSKAWDALPRFGAPTQSIPKDTVAFLDFTAQNWLNSIPSNLQLRHSQHGTQSRAIRRLRALLYLRGNHIRTMIHRHHVISSASIEADVEKAQLVVDIAIDSISVLVHLSETSDIYERQQSAFNYFLLSALAIIFLAVCHGSRIFAEPCRDSFLAAVELVKSFSRQGTASRRLWKSIRGLLPLAQRIGLRGDENSSRRVGADGELNQKTPSDPSYAFETMVDEQQTGQLATIALNFANLPPTQPMSIAADFGTGAPDAFALSNDLMFLFDAFGQTDDIWTNGMQDCMGGENEQQPPISGEEEISRHFWGLI</sequence>
<dbReference type="AlphaFoldDB" id="A0A166PUI4"/>
<keyword evidence="3" id="KW-0804">Transcription</keyword>
<feature type="non-terminal residue" evidence="7">
    <location>
        <position position="1"/>
    </location>
</feature>
<dbReference type="GO" id="GO:0000978">
    <property type="term" value="F:RNA polymerase II cis-regulatory region sequence-specific DNA binding"/>
    <property type="evidence" value="ECO:0007669"/>
    <property type="project" value="TreeGrafter"/>
</dbReference>
<dbReference type="PANTHER" id="PTHR47424:SF5">
    <property type="entry name" value="ZN(II)2CYS6 TRANSCRIPTION FACTOR (EUROFUNG)"/>
    <property type="match status" value="1"/>
</dbReference>
<organism evidence="7 8">
    <name type="scientific">Colletotrichum tofieldiae</name>
    <dbReference type="NCBI Taxonomy" id="708197"/>
    <lineage>
        <taxon>Eukaryota</taxon>
        <taxon>Fungi</taxon>
        <taxon>Dikarya</taxon>
        <taxon>Ascomycota</taxon>
        <taxon>Pezizomycotina</taxon>
        <taxon>Sordariomycetes</taxon>
        <taxon>Hypocreomycetidae</taxon>
        <taxon>Glomerellales</taxon>
        <taxon>Glomerellaceae</taxon>
        <taxon>Colletotrichum</taxon>
        <taxon>Colletotrichum spaethianum species complex</taxon>
    </lineage>
</organism>
<dbReference type="Gene3D" id="4.10.240.10">
    <property type="entry name" value="Zn(2)-C6 fungal-type DNA-binding domain"/>
    <property type="match status" value="1"/>
</dbReference>
<keyword evidence="4" id="KW-0539">Nucleus</keyword>